<dbReference type="InterPro" id="IPR030394">
    <property type="entry name" value="G_HFLX_dom"/>
</dbReference>
<reference evidence="8" key="1">
    <citation type="journal article" date="2015" name="Nature">
        <title>Complex archaea that bridge the gap between prokaryotes and eukaryotes.</title>
        <authorList>
            <person name="Spang A."/>
            <person name="Saw J.H."/>
            <person name="Jorgensen S.L."/>
            <person name="Zaremba-Niedzwiedzka K."/>
            <person name="Martijn J."/>
            <person name="Lind A.E."/>
            <person name="van Eijk R."/>
            <person name="Schleper C."/>
            <person name="Guy L."/>
            <person name="Ettema T.J."/>
        </authorList>
    </citation>
    <scope>NUCLEOTIDE SEQUENCE</scope>
</reference>
<dbReference type="InterPro" id="IPR016496">
    <property type="entry name" value="GTPase_HflX"/>
</dbReference>
<dbReference type="GO" id="GO:0046872">
    <property type="term" value="F:metal ion binding"/>
    <property type="evidence" value="ECO:0007669"/>
    <property type="project" value="UniProtKB-KW"/>
</dbReference>
<dbReference type="InterPro" id="IPR042108">
    <property type="entry name" value="GTPase_HflX_N_sf"/>
</dbReference>
<comment type="caution">
    <text evidence="8">The sequence shown here is derived from an EMBL/GenBank/DDBJ whole genome shotgun (WGS) entry which is preliminary data.</text>
</comment>
<dbReference type="InterPro" id="IPR027417">
    <property type="entry name" value="P-loop_NTPase"/>
</dbReference>
<dbReference type="Gene3D" id="6.10.250.2860">
    <property type="match status" value="1"/>
</dbReference>
<keyword evidence="2" id="KW-0963">Cytoplasm</keyword>
<name>A0A0F9V2D7_9ZZZZ</name>
<dbReference type="NCBIfam" id="TIGR03156">
    <property type="entry name" value="GTP_HflX"/>
    <property type="match status" value="1"/>
</dbReference>
<dbReference type="PIRSF" id="PIRSF006809">
    <property type="entry name" value="GTP-binding_hflX_prd"/>
    <property type="match status" value="1"/>
</dbReference>
<keyword evidence="3" id="KW-0479">Metal-binding</keyword>
<dbReference type="Pfam" id="PF13167">
    <property type="entry name" value="GTP-bdg_N"/>
    <property type="match status" value="1"/>
</dbReference>
<dbReference type="GO" id="GO:0043022">
    <property type="term" value="F:ribosome binding"/>
    <property type="evidence" value="ECO:0007669"/>
    <property type="project" value="TreeGrafter"/>
</dbReference>
<dbReference type="PROSITE" id="PS51705">
    <property type="entry name" value="G_HFLX"/>
    <property type="match status" value="1"/>
</dbReference>
<feature type="domain" description="Hflx-type G" evidence="7">
    <location>
        <begin position="213"/>
        <end position="379"/>
    </location>
</feature>
<dbReference type="PANTHER" id="PTHR10229:SF0">
    <property type="entry name" value="GTP-BINDING PROTEIN 6-RELATED"/>
    <property type="match status" value="1"/>
</dbReference>
<evidence type="ECO:0000259" key="7">
    <source>
        <dbReference type="PROSITE" id="PS51705"/>
    </source>
</evidence>
<dbReference type="GO" id="GO:0005525">
    <property type="term" value="F:GTP binding"/>
    <property type="evidence" value="ECO:0007669"/>
    <property type="project" value="UniProtKB-KW"/>
</dbReference>
<dbReference type="Pfam" id="PF01926">
    <property type="entry name" value="MMR_HSR1"/>
    <property type="match status" value="1"/>
</dbReference>
<dbReference type="HAMAP" id="MF_00900">
    <property type="entry name" value="GTPase_HflX"/>
    <property type="match status" value="1"/>
</dbReference>
<dbReference type="EMBL" id="LAZR01000706">
    <property type="protein sequence ID" value="KKN60043.1"/>
    <property type="molecule type" value="Genomic_DNA"/>
</dbReference>
<dbReference type="Gene3D" id="3.40.50.300">
    <property type="entry name" value="P-loop containing nucleotide triphosphate hydrolases"/>
    <property type="match status" value="1"/>
</dbReference>
<proteinExistence type="inferred from homology"/>
<evidence type="ECO:0000313" key="8">
    <source>
        <dbReference type="EMBL" id="KKN60043.1"/>
    </source>
</evidence>
<dbReference type="SUPFAM" id="SSF52540">
    <property type="entry name" value="P-loop containing nucleoside triphosphate hydrolases"/>
    <property type="match status" value="1"/>
</dbReference>
<evidence type="ECO:0000256" key="6">
    <source>
        <dbReference type="ARBA" id="ARBA00023134"/>
    </source>
</evidence>
<keyword evidence="5" id="KW-0460">Magnesium</keyword>
<sequence length="443" mass="48460">MPEPKPIDLSAQPERALLVAVLLPQSKNDPMDPLGELRSLAKTAGVDVVDEIVAKRRRPHPGLYVGSGKAQQIGERAEANEAAVVIFDNDLTPAQIRDLEEIVERKVIDRSELILDIFAAHARTSESRLQVELAQLEYTYPRLRHMWSHLERIAGGASTAASAVGGVGTRGPGEKQIEIDRRLVQKRVSQLKREIAVIDRRKIRQVRSRAHIPGVCLVGYTNAGKSTLMNRLTGAGVFVADQLFATLDTRTRQWRLLDGETVLLSDTVGFVRDLPHHLVASFRATLEEAIHADLLLHVADASADRVADQIEAVHSVLAELGCDGGSQLLVLNKIDCIMDPTVRTVLAARYPEALFVSAAEGNGVEKLEAEVARRAGGESVRVTLVADCKSGKLMHFISQHGQIERQEFHDATAEIEAVFPARRLAELKAFAPDVTIVDGPYAV</sequence>
<evidence type="ECO:0000256" key="5">
    <source>
        <dbReference type="ARBA" id="ARBA00022842"/>
    </source>
</evidence>
<dbReference type="GO" id="GO:0005737">
    <property type="term" value="C:cytoplasm"/>
    <property type="evidence" value="ECO:0007669"/>
    <property type="project" value="UniProtKB-SubCell"/>
</dbReference>
<dbReference type="FunFam" id="3.40.50.11060:FF:000001">
    <property type="entry name" value="GTPase HflX"/>
    <property type="match status" value="1"/>
</dbReference>
<dbReference type="Pfam" id="PF16360">
    <property type="entry name" value="GTP-bdg_M"/>
    <property type="match status" value="1"/>
</dbReference>
<accession>A0A0F9V2D7</accession>
<dbReference type="InterPro" id="IPR025121">
    <property type="entry name" value="GTPase_HflX_N"/>
</dbReference>
<organism evidence="8">
    <name type="scientific">marine sediment metagenome</name>
    <dbReference type="NCBI Taxonomy" id="412755"/>
    <lineage>
        <taxon>unclassified sequences</taxon>
        <taxon>metagenomes</taxon>
        <taxon>ecological metagenomes</taxon>
    </lineage>
</organism>
<keyword evidence="6" id="KW-0342">GTP-binding</keyword>
<protein>
    <recommendedName>
        <fullName evidence="7">Hflx-type G domain-containing protein</fullName>
    </recommendedName>
</protein>
<evidence type="ECO:0000256" key="3">
    <source>
        <dbReference type="ARBA" id="ARBA00022723"/>
    </source>
</evidence>
<dbReference type="InterPro" id="IPR006073">
    <property type="entry name" value="GTP-bd"/>
</dbReference>
<dbReference type="Gene3D" id="3.40.50.11060">
    <property type="entry name" value="GTPase HflX, N-terminal domain"/>
    <property type="match status" value="1"/>
</dbReference>
<dbReference type="InterPro" id="IPR032305">
    <property type="entry name" value="GTP-bd_M"/>
</dbReference>
<gene>
    <name evidence="8" type="ORF">LCGC14_0535820</name>
</gene>
<dbReference type="PANTHER" id="PTHR10229">
    <property type="entry name" value="GTP-BINDING PROTEIN HFLX"/>
    <property type="match status" value="1"/>
</dbReference>
<evidence type="ECO:0000256" key="4">
    <source>
        <dbReference type="ARBA" id="ARBA00022741"/>
    </source>
</evidence>
<dbReference type="PRINTS" id="PR00326">
    <property type="entry name" value="GTP1OBG"/>
</dbReference>
<evidence type="ECO:0000256" key="1">
    <source>
        <dbReference type="ARBA" id="ARBA00004496"/>
    </source>
</evidence>
<comment type="subcellular location">
    <subcellularLocation>
        <location evidence="1">Cytoplasm</location>
    </subcellularLocation>
</comment>
<dbReference type="CDD" id="cd01878">
    <property type="entry name" value="HflX"/>
    <property type="match status" value="1"/>
</dbReference>
<dbReference type="AlphaFoldDB" id="A0A0F9V2D7"/>
<keyword evidence="4" id="KW-0547">Nucleotide-binding</keyword>
<evidence type="ECO:0000256" key="2">
    <source>
        <dbReference type="ARBA" id="ARBA00022490"/>
    </source>
</evidence>